<dbReference type="EMBL" id="NAJO01000051">
    <property type="protein sequence ID" value="OQN97734.1"/>
    <property type="molecule type" value="Genomic_DNA"/>
</dbReference>
<proteinExistence type="predicted"/>
<evidence type="ECO:0000313" key="2">
    <source>
        <dbReference type="EMBL" id="OQN97734.1"/>
    </source>
</evidence>
<gene>
    <name evidence="2" type="ORF">B0A48_16055</name>
</gene>
<comment type="caution">
    <text evidence="2">The sequence shown here is derived from an EMBL/GenBank/DDBJ whole genome shotgun (WGS) entry which is preliminary data.</text>
</comment>
<evidence type="ECO:0000313" key="3">
    <source>
        <dbReference type="Proteomes" id="UP000192596"/>
    </source>
</evidence>
<organism evidence="2 3">
    <name type="scientific">Cryoendolithus antarcticus</name>
    <dbReference type="NCBI Taxonomy" id="1507870"/>
    <lineage>
        <taxon>Eukaryota</taxon>
        <taxon>Fungi</taxon>
        <taxon>Dikarya</taxon>
        <taxon>Ascomycota</taxon>
        <taxon>Pezizomycotina</taxon>
        <taxon>Dothideomycetes</taxon>
        <taxon>Dothideomycetidae</taxon>
        <taxon>Cladosporiales</taxon>
        <taxon>Cladosporiaceae</taxon>
        <taxon>Cryoendolithus</taxon>
    </lineage>
</organism>
<feature type="region of interest" description="Disordered" evidence="1">
    <location>
        <begin position="127"/>
        <end position="206"/>
    </location>
</feature>
<dbReference type="Proteomes" id="UP000192596">
    <property type="component" value="Unassembled WGS sequence"/>
</dbReference>
<reference evidence="3" key="1">
    <citation type="submission" date="2017-03" db="EMBL/GenBank/DDBJ databases">
        <title>Genomes of endolithic fungi from Antarctica.</title>
        <authorList>
            <person name="Coleine C."/>
            <person name="Masonjones S."/>
            <person name="Stajich J.E."/>
        </authorList>
    </citation>
    <scope>NUCLEOTIDE SEQUENCE [LARGE SCALE GENOMIC DNA]</scope>
    <source>
        <strain evidence="3">CCFEE 5527</strain>
    </source>
</reference>
<dbReference type="AlphaFoldDB" id="A0A1V8SF01"/>
<dbReference type="InParanoid" id="A0A1V8SF01"/>
<evidence type="ECO:0000256" key="1">
    <source>
        <dbReference type="SAM" id="MobiDB-lite"/>
    </source>
</evidence>
<accession>A0A1V8SF01</accession>
<protein>
    <submittedName>
        <fullName evidence="2">Uncharacterized protein</fullName>
    </submittedName>
</protein>
<dbReference type="OrthoDB" id="5385189at2759"/>
<name>A0A1V8SF01_9PEZI</name>
<keyword evidence="3" id="KW-1185">Reference proteome</keyword>
<sequence length="206" mass="23148">MATRIDDRWLWLGASITLFLMAHGIRYAIHDILRLTEVTDDWDTNVEAKQETVENSIPVSTLKTLYSSPNVNISDAATALIMARYRQSPQTREAIRRDAASMDERTAFRAKRTLSFIRDWEVTHDCGIKSADPTPAGSGTDEGDDEGDQGAAAVFAGWDAVPRPLQADQTSQDMETRRRRRNAWIHHEVEDGSIDADDIFQPNSSR</sequence>